<dbReference type="AlphaFoldDB" id="X1MBP8"/>
<proteinExistence type="predicted"/>
<gene>
    <name evidence="1" type="ORF">S06H3_28424</name>
</gene>
<comment type="caution">
    <text evidence="1">The sequence shown here is derived from an EMBL/GenBank/DDBJ whole genome shotgun (WGS) entry which is preliminary data.</text>
</comment>
<organism evidence="1">
    <name type="scientific">marine sediment metagenome</name>
    <dbReference type="NCBI Taxonomy" id="412755"/>
    <lineage>
        <taxon>unclassified sequences</taxon>
        <taxon>metagenomes</taxon>
        <taxon>ecological metagenomes</taxon>
    </lineage>
</organism>
<protein>
    <submittedName>
        <fullName evidence="1">Uncharacterized protein</fullName>
    </submittedName>
</protein>
<evidence type="ECO:0000313" key="1">
    <source>
        <dbReference type="EMBL" id="GAI28713.1"/>
    </source>
</evidence>
<name>X1MBP8_9ZZZZ</name>
<dbReference type="EMBL" id="BARV01016585">
    <property type="protein sequence ID" value="GAI28713.1"/>
    <property type="molecule type" value="Genomic_DNA"/>
</dbReference>
<sequence length="67" mass="7926">MVVKCFFKRSMNCIVYVKRRDRGDSSIILEPDMSLPRPDWCVPCLAWQQLKELKEIGDKLKQTLLQK</sequence>
<accession>X1MBP8</accession>
<reference evidence="1" key="1">
    <citation type="journal article" date="2014" name="Front. Microbiol.">
        <title>High frequency of phylogenetically diverse reductive dehalogenase-homologous genes in deep subseafloor sedimentary metagenomes.</title>
        <authorList>
            <person name="Kawai M."/>
            <person name="Futagami T."/>
            <person name="Toyoda A."/>
            <person name="Takaki Y."/>
            <person name="Nishi S."/>
            <person name="Hori S."/>
            <person name="Arai W."/>
            <person name="Tsubouchi T."/>
            <person name="Morono Y."/>
            <person name="Uchiyama I."/>
            <person name="Ito T."/>
            <person name="Fujiyama A."/>
            <person name="Inagaki F."/>
            <person name="Takami H."/>
        </authorList>
    </citation>
    <scope>NUCLEOTIDE SEQUENCE</scope>
    <source>
        <strain evidence="1">Expedition CK06-06</strain>
    </source>
</reference>